<dbReference type="InterPro" id="IPR001254">
    <property type="entry name" value="Trypsin_dom"/>
</dbReference>
<feature type="compositionally biased region" description="Polar residues" evidence="5">
    <location>
        <begin position="382"/>
        <end position="391"/>
    </location>
</feature>
<dbReference type="FunFam" id="2.40.10.10:FF:000006">
    <property type="entry name" value="Serine proteinase stubble"/>
    <property type="match status" value="1"/>
</dbReference>
<dbReference type="InterPro" id="IPR050127">
    <property type="entry name" value="Serine_Proteases_S1"/>
</dbReference>
<feature type="compositionally biased region" description="Polar residues" evidence="5">
    <location>
        <begin position="528"/>
        <end position="537"/>
    </location>
</feature>
<dbReference type="EMBL" id="JABXBU010000015">
    <property type="protein sequence ID" value="KAF8787219.1"/>
    <property type="molecule type" value="Genomic_DNA"/>
</dbReference>
<feature type="chain" id="PRO_5035851546" evidence="6">
    <location>
        <begin position="21"/>
        <end position="801"/>
    </location>
</feature>
<name>A0A8T0FCQ9_ARGBR</name>
<evidence type="ECO:0000256" key="4">
    <source>
        <dbReference type="ARBA" id="ARBA00023157"/>
    </source>
</evidence>
<keyword evidence="4" id="KW-1015">Disulfide bond</keyword>
<dbReference type="InterPro" id="IPR043504">
    <property type="entry name" value="Peptidase_S1_PA_chymotrypsin"/>
</dbReference>
<dbReference type="Proteomes" id="UP000807504">
    <property type="component" value="Unassembled WGS sequence"/>
</dbReference>
<dbReference type="PROSITE" id="PS50240">
    <property type="entry name" value="TRYPSIN_DOM"/>
    <property type="match status" value="1"/>
</dbReference>
<dbReference type="SUPFAM" id="SSF50494">
    <property type="entry name" value="Trypsin-like serine proteases"/>
    <property type="match status" value="1"/>
</dbReference>
<dbReference type="GO" id="GO:0004252">
    <property type="term" value="F:serine-type endopeptidase activity"/>
    <property type="evidence" value="ECO:0007669"/>
    <property type="project" value="InterPro"/>
</dbReference>
<keyword evidence="2" id="KW-0378">Hydrolase</keyword>
<dbReference type="InterPro" id="IPR009003">
    <property type="entry name" value="Peptidase_S1_PA"/>
</dbReference>
<dbReference type="GO" id="GO:0006508">
    <property type="term" value="P:proteolysis"/>
    <property type="evidence" value="ECO:0007669"/>
    <property type="project" value="UniProtKB-KW"/>
</dbReference>
<comment type="caution">
    <text evidence="8">The sequence shown here is derived from an EMBL/GenBank/DDBJ whole genome shotgun (WGS) entry which is preliminary data.</text>
</comment>
<dbReference type="PANTHER" id="PTHR24264">
    <property type="entry name" value="TRYPSIN-RELATED"/>
    <property type="match status" value="1"/>
</dbReference>
<feature type="region of interest" description="Disordered" evidence="5">
    <location>
        <begin position="382"/>
        <end position="422"/>
    </location>
</feature>
<dbReference type="Gene3D" id="2.40.10.10">
    <property type="entry name" value="Trypsin-like serine proteases"/>
    <property type="match status" value="1"/>
</dbReference>
<dbReference type="InterPro" id="IPR001314">
    <property type="entry name" value="Peptidase_S1A"/>
</dbReference>
<reference evidence="8" key="2">
    <citation type="submission" date="2020-06" db="EMBL/GenBank/DDBJ databases">
        <authorList>
            <person name="Sheffer M."/>
        </authorList>
    </citation>
    <scope>NUCLEOTIDE SEQUENCE</scope>
</reference>
<feature type="compositionally biased region" description="Basic and acidic residues" evidence="5">
    <location>
        <begin position="392"/>
        <end position="401"/>
    </location>
</feature>
<evidence type="ECO:0000256" key="5">
    <source>
        <dbReference type="SAM" id="MobiDB-lite"/>
    </source>
</evidence>
<sequence length="801" mass="90690">MNSYLFALFLCGALLYQTESLPRWSWSKLADLESLPPQKEKLKDCVDGQCLQAWKCPENETALKEPTVCSRRSGGPWICCIRFPKNESIKFTEKSEATTSLFIERLIESTKDSRFISISTTPDWISVEAIAERNEKENSSSQNTVAEYKQNEKIVNWGKSHAYSPKHSYEDPRNNVASNNAYKPYVWSKGSTLDPFSRITEDNWLNSVSVELRNKYPSETDYDTAPENSWDKSWDYNHNIHSTKKTTKNWIVKPTPYPSSRWSSTKPSWNRDHTSSKTTNKWEIRTTASSWVRPVTETRDKVPNSRDTVSTPVAHSWTKSTKSVHDWNYSSDSYGSTKTREISTTSKPRMKSTAQSWRATASFQKSNNTRSTVNTWVKPTKESWNWDSSSNTEKKSTKFHPDVPTTSKSTTKKSTRTSSTTKLISKPTAAYTSKQTINNRLTTPKSSFTRSTVSTQKPWGVSFENIEKSRSSSRIPSAVTRSTTKKNSRTTPLPDVNSQRCGIRVTNRGASRRSKRQSSSEQFVYTDGSETGRNRSPFQRIVGGKEVDPFSWPWMAALYRVSESGGNRFLSAGSLINRNFVLTAAHVFTPDDLRSASFVVMLGTHTAREAVAEYVVMYVLRHPNYQQRYYYNDIALLRLERAVDFNEYVMPVCLPSPSLPLVKDEDLEGKQVTVMGWGDESYGGKTSRVLREASFPIVPRKSCNESYFRVASNRFPRGITSNMLCAGDPNGGKDACQGDSGGPLTAVENGRHTQVGIVSFGYKCGDKEYPGVYTKVAPYLSWIAENARCDDYSDYPNYYSR</sequence>
<proteinExistence type="predicted"/>
<feature type="region of interest" description="Disordered" evidence="5">
    <location>
        <begin position="337"/>
        <end position="370"/>
    </location>
</feature>
<dbReference type="PRINTS" id="PR00722">
    <property type="entry name" value="CHYMOTRYPSIN"/>
</dbReference>
<evidence type="ECO:0000259" key="7">
    <source>
        <dbReference type="PROSITE" id="PS50240"/>
    </source>
</evidence>
<evidence type="ECO:0000256" key="3">
    <source>
        <dbReference type="ARBA" id="ARBA00022825"/>
    </source>
</evidence>
<keyword evidence="3" id="KW-0720">Serine protease</keyword>
<dbReference type="AlphaFoldDB" id="A0A8T0FCQ9"/>
<feature type="signal peptide" evidence="6">
    <location>
        <begin position="1"/>
        <end position="20"/>
    </location>
</feature>
<dbReference type="Pfam" id="PF00089">
    <property type="entry name" value="Trypsin"/>
    <property type="match status" value="1"/>
</dbReference>
<evidence type="ECO:0000256" key="2">
    <source>
        <dbReference type="ARBA" id="ARBA00022801"/>
    </source>
</evidence>
<feature type="domain" description="Peptidase S1" evidence="7">
    <location>
        <begin position="541"/>
        <end position="788"/>
    </location>
</feature>
<keyword evidence="6" id="KW-0732">Signal</keyword>
<evidence type="ECO:0000313" key="8">
    <source>
        <dbReference type="EMBL" id="KAF8787219.1"/>
    </source>
</evidence>
<gene>
    <name evidence="8" type="ORF">HNY73_008841</name>
</gene>
<organism evidence="8 9">
    <name type="scientific">Argiope bruennichi</name>
    <name type="common">Wasp spider</name>
    <name type="synonym">Aranea bruennichi</name>
    <dbReference type="NCBI Taxonomy" id="94029"/>
    <lineage>
        <taxon>Eukaryota</taxon>
        <taxon>Metazoa</taxon>
        <taxon>Ecdysozoa</taxon>
        <taxon>Arthropoda</taxon>
        <taxon>Chelicerata</taxon>
        <taxon>Arachnida</taxon>
        <taxon>Araneae</taxon>
        <taxon>Araneomorphae</taxon>
        <taxon>Entelegynae</taxon>
        <taxon>Araneoidea</taxon>
        <taxon>Araneidae</taxon>
        <taxon>Argiope</taxon>
    </lineage>
</organism>
<evidence type="ECO:0000256" key="1">
    <source>
        <dbReference type="ARBA" id="ARBA00022670"/>
    </source>
</evidence>
<reference evidence="8" key="1">
    <citation type="journal article" date="2020" name="bioRxiv">
        <title>Chromosome-level reference genome of the European wasp spider Argiope bruennichi: a resource for studies on range expansion and evolutionary adaptation.</title>
        <authorList>
            <person name="Sheffer M.M."/>
            <person name="Hoppe A."/>
            <person name="Krehenwinkel H."/>
            <person name="Uhl G."/>
            <person name="Kuss A.W."/>
            <person name="Jensen L."/>
            <person name="Jensen C."/>
            <person name="Gillespie R.G."/>
            <person name="Hoff K.J."/>
            <person name="Prost S."/>
        </authorList>
    </citation>
    <scope>NUCLEOTIDE SEQUENCE</scope>
</reference>
<dbReference type="PANTHER" id="PTHR24264:SF54">
    <property type="entry name" value="PEPTIDASE S1 DOMAIN-CONTAINING PROTEIN"/>
    <property type="match status" value="1"/>
</dbReference>
<keyword evidence="1" id="KW-0645">Protease</keyword>
<dbReference type="CDD" id="cd00190">
    <property type="entry name" value="Tryp_SPc"/>
    <property type="match status" value="1"/>
</dbReference>
<accession>A0A8T0FCQ9</accession>
<dbReference type="SMART" id="SM00020">
    <property type="entry name" value="Tryp_SPc"/>
    <property type="match status" value="1"/>
</dbReference>
<keyword evidence="9" id="KW-1185">Reference proteome</keyword>
<evidence type="ECO:0000256" key="6">
    <source>
        <dbReference type="SAM" id="SignalP"/>
    </source>
</evidence>
<protein>
    <submittedName>
        <fullName evidence="8">Clotting factor B like protein</fullName>
    </submittedName>
</protein>
<feature type="region of interest" description="Disordered" evidence="5">
    <location>
        <begin position="467"/>
        <end position="537"/>
    </location>
</feature>
<dbReference type="InterPro" id="IPR033116">
    <property type="entry name" value="TRYPSIN_SER"/>
</dbReference>
<dbReference type="PROSITE" id="PS00135">
    <property type="entry name" value="TRYPSIN_SER"/>
    <property type="match status" value="1"/>
</dbReference>
<evidence type="ECO:0000313" key="9">
    <source>
        <dbReference type="Proteomes" id="UP000807504"/>
    </source>
</evidence>
<dbReference type="GO" id="GO:0005615">
    <property type="term" value="C:extracellular space"/>
    <property type="evidence" value="ECO:0007669"/>
    <property type="project" value="TreeGrafter"/>
</dbReference>